<keyword evidence="3 5" id="KW-1133">Transmembrane helix</keyword>
<dbReference type="InterPro" id="IPR007274">
    <property type="entry name" value="Cop_transporter"/>
</dbReference>
<dbReference type="Proteomes" id="UP001162031">
    <property type="component" value="Unassembled WGS sequence"/>
</dbReference>
<evidence type="ECO:0000256" key="2">
    <source>
        <dbReference type="ARBA" id="ARBA00022692"/>
    </source>
</evidence>
<feature type="transmembrane region" description="Helical" evidence="5">
    <location>
        <begin position="309"/>
        <end position="325"/>
    </location>
</feature>
<keyword evidence="8" id="KW-1185">Reference proteome</keyword>
<organism evidence="7 8">
    <name type="scientific">Hyaloperonospora brassicae</name>
    <name type="common">Brassica downy mildew</name>
    <name type="synonym">Peronospora brassicae</name>
    <dbReference type="NCBI Taxonomy" id="162125"/>
    <lineage>
        <taxon>Eukaryota</taxon>
        <taxon>Sar</taxon>
        <taxon>Stramenopiles</taxon>
        <taxon>Oomycota</taxon>
        <taxon>Peronosporomycetes</taxon>
        <taxon>Peronosporales</taxon>
        <taxon>Peronosporaceae</taxon>
        <taxon>Hyaloperonospora</taxon>
    </lineage>
</organism>
<dbReference type="AlphaFoldDB" id="A0AAV0UK44"/>
<dbReference type="EMBL" id="CANTFL010001327">
    <property type="protein sequence ID" value="CAI5736827.1"/>
    <property type="molecule type" value="Genomic_DNA"/>
</dbReference>
<sequence length="343" mass="37084">MAKALSVSLLLLLLPLLSLLLLPPTDAGQNLQKTTCPLCNMDVKPNINATVRGNQYVYACEMAGHIESLQHKPGANLGRPVEADISTDEIYKDAKSIRCPVCSKSFDHLTHAVPWISKGGQKIYTCSKAHAQLVFDNPTKYVAAQASSDDFCYTGAAADPTGSAMYNGFQTAIGGNTACLLLLFQPWVISTEIKYVFAFLGVVLLAVLLEGFGELREFVEKRFSRLHGVVSSQSDYTSLCTPRVCSTEDGHTASYGSVVQKVGSVPAALEISLVCRLPFWCKLVLAVMYMVHLSLGYLVMLVIMTFETLMFVAVILGVGLGFVIFKDTDADKLGGSIDPCCST</sequence>
<keyword evidence="5" id="KW-0186">Copper</keyword>
<evidence type="ECO:0000313" key="7">
    <source>
        <dbReference type="EMBL" id="CAI5736827.1"/>
    </source>
</evidence>
<dbReference type="PANTHER" id="PTHR12483">
    <property type="entry name" value="SOLUTE CARRIER FAMILY 31 COPPER TRANSPORTERS"/>
    <property type="match status" value="1"/>
</dbReference>
<dbReference type="GO" id="GO:0005375">
    <property type="term" value="F:copper ion transmembrane transporter activity"/>
    <property type="evidence" value="ECO:0007669"/>
    <property type="project" value="UniProtKB-UniRule"/>
</dbReference>
<comment type="similarity">
    <text evidence="5">Belongs to the copper transporter (Ctr) (TC 1.A.56) family. SLC31A subfamily.</text>
</comment>
<keyword evidence="2 5" id="KW-0812">Transmembrane</keyword>
<proteinExistence type="inferred from homology"/>
<feature type="transmembrane region" description="Helical" evidence="5">
    <location>
        <begin position="283"/>
        <end position="303"/>
    </location>
</feature>
<reference evidence="7" key="1">
    <citation type="submission" date="2022-12" db="EMBL/GenBank/DDBJ databases">
        <authorList>
            <person name="Webb A."/>
        </authorList>
    </citation>
    <scope>NUCLEOTIDE SEQUENCE</scope>
    <source>
        <strain evidence="7">Hp1</strain>
    </source>
</reference>
<feature type="chain" id="PRO_5043707045" description="Copper transport protein" evidence="6">
    <location>
        <begin position="28"/>
        <end position="343"/>
    </location>
</feature>
<name>A0AAV0UK44_HYABA</name>
<comment type="subcellular location">
    <subcellularLocation>
        <location evidence="1 5">Membrane</location>
        <topology evidence="1 5">Multi-pass membrane protein</topology>
    </subcellularLocation>
</comment>
<evidence type="ECO:0000256" key="4">
    <source>
        <dbReference type="ARBA" id="ARBA00023136"/>
    </source>
</evidence>
<dbReference type="PANTHER" id="PTHR12483:SF27">
    <property type="entry name" value="COPPER TRANSPORT PROTEIN CTR1"/>
    <property type="match status" value="1"/>
</dbReference>
<evidence type="ECO:0000256" key="3">
    <source>
        <dbReference type="ARBA" id="ARBA00022989"/>
    </source>
</evidence>
<keyword evidence="6" id="KW-0732">Signal</keyword>
<protein>
    <recommendedName>
        <fullName evidence="5">Copper transport protein</fullName>
    </recommendedName>
</protein>
<keyword evidence="5" id="KW-0406">Ion transport</keyword>
<evidence type="ECO:0000256" key="6">
    <source>
        <dbReference type="SAM" id="SignalP"/>
    </source>
</evidence>
<keyword evidence="4 5" id="KW-0472">Membrane</keyword>
<comment type="caution">
    <text evidence="7">The sequence shown here is derived from an EMBL/GenBank/DDBJ whole genome shotgun (WGS) entry which is preliminary data.</text>
</comment>
<keyword evidence="5" id="KW-0813">Transport</keyword>
<feature type="transmembrane region" description="Helical" evidence="5">
    <location>
        <begin position="195"/>
        <end position="215"/>
    </location>
</feature>
<evidence type="ECO:0000256" key="5">
    <source>
        <dbReference type="RuleBase" id="RU367022"/>
    </source>
</evidence>
<keyword evidence="5" id="KW-0187">Copper transport</keyword>
<accession>A0AAV0UK44</accession>
<evidence type="ECO:0000256" key="1">
    <source>
        <dbReference type="ARBA" id="ARBA00004141"/>
    </source>
</evidence>
<gene>
    <name evidence="7" type="ORF">HBR001_LOCUS6957</name>
</gene>
<dbReference type="GO" id="GO:0005886">
    <property type="term" value="C:plasma membrane"/>
    <property type="evidence" value="ECO:0007669"/>
    <property type="project" value="TreeGrafter"/>
</dbReference>
<dbReference type="Pfam" id="PF04145">
    <property type="entry name" value="Ctr"/>
    <property type="match status" value="1"/>
</dbReference>
<feature type="signal peptide" evidence="6">
    <location>
        <begin position="1"/>
        <end position="27"/>
    </location>
</feature>
<evidence type="ECO:0000313" key="8">
    <source>
        <dbReference type="Proteomes" id="UP001162031"/>
    </source>
</evidence>